<accession>A0ABS1VC26</accession>
<keyword evidence="13" id="KW-0812">Transmembrane</keyword>
<evidence type="ECO:0000256" key="5">
    <source>
        <dbReference type="ARBA" id="ARBA00022643"/>
    </source>
</evidence>
<evidence type="ECO:0000256" key="1">
    <source>
        <dbReference type="ARBA" id="ARBA00000085"/>
    </source>
</evidence>
<dbReference type="InterPro" id="IPR000700">
    <property type="entry name" value="PAS-assoc_C"/>
</dbReference>
<keyword evidence="8" id="KW-0547">Nucleotide-binding</keyword>
<evidence type="ECO:0000256" key="3">
    <source>
        <dbReference type="ARBA" id="ARBA00022553"/>
    </source>
</evidence>
<dbReference type="InterPro" id="IPR013767">
    <property type="entry name" value="PAS_fold"/>
</dbReference>
<organism evidence="16 17">
    <name type="scientific">Belnapia mucosa</name>
    <dbReference type="NCBI Taxonomy" id="2804532"/>
    <lineage>
        <taxon>Bacteria</taxon>
        <taxon>Pseudomonadati</taxon>
        <taxon>Pseudomonadota</taxon>
        <taxon>Alphaproteobacteria</taxon>
        <taxon>Acetobacterales</taxon>
        <taxon>Roseomonadaceae</taxon>
        <taxon>Belnapia</taxon>
    </lineage>
</organism>
<feature type="compositionally biased region" description="Basic and acidic residues" evidence="12">
    <location>
        <begin position="445"/>
        <end position="454"/>
    </location>
</feature>
<comment type="catalytic activity">
    <reaction evidence="1">
        <text>ATP + protein L-histidine = ADP + protein N-phospho-L-histidine.</text>
        <dbReference type="EC" id="2.7.13.3"/>
    </reaction>
</comment>
<feature type="transmembrane region" description="Helical" evidence="13">
    <location>
        <begin position="18"/>
        <end position="42"/>
    </location>
</feature>
<dbReference type="Gene3D" id="3.30.565.10">
    <property type="entry name" value="Histidine kinase-like ATPase, C-terminal domain"/>
    <property type="match status" value="1"/>
</dbReference>
<gene>
    <name evidence="16" type="ORF">JMJ55_28145</name>
</gene>
<dbReference type="RefSeq" id="WP_202828930.1">
    <property type="nucleotide sequence ID" value="NZ_JAEUXJ010000029.1"/>
</dbReference>
<evidence type="ECO:0000256" key="2">
    <source>
        <dbReference type="ARBA" id="ARBA00012438"/>
    </source>
</evidence>
<dbReference type="NCBIfam" id="TIGR00229">
    <property type="entry name" value="sensory_box"/>
    <property type="match status" value="1"/>
</dbReference>
<comment type="caution">
    <text evidence="16">The sequence shown here is derived from an EMBL/GenBank/DDBJ whole genome shotgun (WGS) entry which is preliminary data.</text>
</comment>
<dbReference type="InterPro" id="IPR011102">
    <property type="entry name" value="Sig_transdc_His_kinase_HWE"/>
</dbReference>
<sequence length="711" mass="76488">MQGLDEIAVKRPRLRTHIIALVASALLPAFAVGAIAVTAAVVSHQRTFEDRLQNTAGALASAIGSEIEIFTTALSTLSSSTNLDSDTLDLALFHDRARWVAATLGSRIFLIQPDGTMALHTDFPFATDMQARRPVRQTSDVARRVFETHRLAVGDAVLGQMTGRFLIPVYVPVIRSDKVVFALGVVIESNRLSRLLTAQEFDNGIYASLIDGRGAILARSVDQERYVGQQVRTWVVDGLHDHKEGVLAGDNLAGAPITTAFHRVTQFPAWTVTVAAPNTALYASLWTPLATLALGGLGSLVLALIVAARLGHRVLEPVDWLTRKAERVAFSGGQVEVVPQGPPVRVQEFERLRAAVVQAHLALQARAAAVAAGEARLRAVVETALDAIIVTDEKGVIRSVNAAAEAIFGYAQREAVGETMLKLIGEVSSTKADDPAGIVRGQAHGQREAEGRREDGSVVPVELSVAEWRDEAGDQFFTWIIRDISARKADEERRVLLAREVDHRAKNVLAVVQSVLRLSPRDNPKAFVAAVEARVSALARVHSLLAERGWGGADLRTVIERELAPYVLRFPGADGQRQTSVSLHGPAVALMAEAVQPVAMLLHELATNAAKHGALSMPHGRMEVQWLVDTAPASTGTLRLRWTETGGPIIEGSPVRRGFGSRVIDATVRGQLGGTVERHWGRTGLVVEVTIPLERAVAGMSGRRVVPSKAA</sequence>
<name>A0ABS1VC26_9PROT</name>
<evidence type="ECO:0000313" key="16">
    <source>
        <dbReference type="EMBL" id="MBL6459198.1"/>
    </source>
</evidence>
<dbReference type="InterPro" id="IPR035965">
    <property type="entry name" value="PAS-like_dom_sf"/>
</dbReference>
<evidence type="ECO:0000256" key="9">
    <source>
        <dbReference type="ARBA" id="ARBA00022777"/>
    </source>
</evidence>
<dbReference type="PROSITE" id="PS50112">
    <property type="entry name" value="PAS"/>
    <property type="match status" value="1"/>
</dbReference>
<feature type="domain" description="PAC" evidence="15">
    <location>
        <begin position="445"/>
        <end position="496"/>
    </location>
</feature>
<feature type="region of interest" description="Disordered" evidence="12">
    <location>
        <begin position="434"/>
        <end position="454"/>
    </location>
</feature>
<evidence type="ECO:0000259" key="15">
    <source>
        <dbReference type="PROSITE" id="PS50113"/>
    </source>
</evidence>
<dbReference type="Gene3D" id="3.30.450.20">
    <property type="entry name" value="PAS domain"/>
    <property type="match status" value="2"/>
</dbReference>
<proteinExistence type="predicted"/>
<evidence type="ECO:0000256" key="11">
    <source>
        <dbReference type="ARBA" id="ARBA00023026"/>
    </source>
</evidence>
<dbReference type="Pfam" id="PF00989">
    <property type="entry name" value="PAS"/>
    <property type="match status" value="1"/>
</dbReference>
<keyword evidence="10" id="KW-0067">ATP-binding</keyword>
<evidence type="ECO:0000256" key="12">
    <source>
        <dbReference type="SAM" id="MobiDB-lite"/>
    </source>
</evidence>
<dbReference type="Proteomes" id="UP000606490">
    <property type="component" value="Unassembled WGS sequence"/>
</dbReference>
<keyword evidence="6" id="KW-0808">Transferase</keyword>
<dbReference type="SMART" id="SM00911">
    <property type="entry name" value="HWE_HK"/>
    <property type="match status" value="1"/>
</dbReference>
<keyword evidence="13" id="KW-1133">Transmembrane helix</keyword>
<dbReference type="InterPro" id="IPR000014">
    <property type="entry name" value="PAS"/>
</dbReference>
<dbReference type="EC" id="2.7.13.3" evidence="2"/>
<dbReference type="PANTHER" id="PTHR41523:SF8">
    <property type="entry name" value="ETHYLENE RESPONSE SENSOR PROTEIN"/>
    <property type="match status" value="1"/>
</dbReference>
<dbReference type="InterPro" id="IPR036890">
    <property type="entry name" value="HATPase_C_sf"/>
</dbReference>
<evidence type="ECO:0000256" key="8">
    <source>
        <dbReference type="ARBA" id="ARBA00022741"/>
    </source>
</evidence>
<keyword evidence="13" id="KW-0472">Membrane</keyword>
<dbReference type="PANTHER" id="PTHR41523">
    <property type="entry name" value="TWO-COMPONENT SYSTEM SENSOR PROTEIN"/>
    <property type="match status" value="1"/>
</dbReference>
<keyword evidence="4" id="KW-0285">Flavoprotein</keyword>
<evidence type="ECO:0000256" key="7">
    <source>
        <dbReference type="ARBA" id="ARBA00022737"/>
    </source>
</evidence>
<evidence type="ECO:0000256" key="10">
    <source>
        <dbReference type="ARBA" id="ARBA00022840"/>
    </source>
</evidence>
<feature type="domain" description="PAS" evidence="14">
    <location>
        <begin position="373"/>
        <end position="421"/>
    </location>
</feature>
<keyword evidence="17" id="KW-1185">Reference proteome</keyword>
<dbReference type="SUPFAM" id="SSF55785">
    <property type="entry name" value="PYP-like sensor domain (PAS domain)"/>
    <property type="match status" value="1"/>
</dbReference>
<evidence type="ECO:0000256" key="4">
    <source>
        <dbReference type="ARBA" id="ARBA00022630"/>
    </source>
</evidence>
<dbReference type="CDD" id="cd00130">
    <property type="entry name" value="PAS"/>
    <property type="match status" value="1"/>
</dbReference>
<protein>
    <recommendedName>
        <fullName evidence="2">histidine kinase</fullName>
        <ecNumber evidence="2">2.7.13.3</ecNumber>
    </recommendedName>
</protein>
<keyword evidence="7" id="KW-0677">Repeat</keyword>
<dbReference type="Pfam" id="PF07536">
    <property type="entry name" value="HWE_HK"/>
    <property type="match status" value="1"/>
</dbReference>
<dbReference type="SMART" id="SM00091">
    <property type="entry name" value="PAS"/>
    <property type="match status" value="1"/>
</dbReference>
<keyword evidence="11" id="KW-0843">Virulence</keyword>
<dbReference type="CDD" id="cd18774">
    <property type="entry name" value="PDC2_HK_sensor"/>
    <property type="match status" value="1"/>
</dbReference>
<evidence type="ECO:0000256" key="6">
    <source>
        <dbReference type="ARBA" id="ARBA00022679"/>
    </source>
</evidence>
<evidence type="ECO:0000256" key="13">
    <source>
        <dbReference type="SAM" id="Phobius"/>
    </source>
</evidence>
<evidence type="ECO:0000259" key="14">
    <source>
        <dbReference type="PROSITE" id="PS50112"/>
    </source>
</evidence>
<dbReference type="PROSITE" id="PS50113">
    <property type="entry name" value="PAC"/>
    <property type="match status" value="1"/>
</dbReference>
<reference evidence="16 17" key="1">
    <citation type="submission" date="2021-01" db="EMBL/GenBank/DDBJ databases">
        <title>Belnapia mucosa sp. nov. and Belnapia arida sp. nov., isolated from the Tabernas Desert (Almeria, Spain).</title>
        <authorList>
            <person name="Molina-Menor E."/>
            <person name="Vidal-Verdu A."/>
            <person name="Calonge A."/>
            <person name="Satari L."/>
            <person name="Pereto Magraner J."/>
            <person name="Porcar Miralles M."/>
        </authorList>
    </citation>
    <scope>NUCLEOTIDE SEQUENCE [LARGE SCALE GENOMIC DNA]</scope>
    <source>
        <strain evidence="16 17">T6</strain>
    </source>
</reference>
<keyword evidence="5" id="KW-0288">FMN</keyword>
<keyword evidence="3" id="KW-0597">Phosphoprotein</keyword>
<keyword evidence="9" id="KW-0418">Kinase</keyword>
<evidence type="ECO:0000313" key="17">
    <source>
        <dbReference type="Proteomes" id="UP000606490"/>
    </source>
</evidence>
<dbReference type="EMBL" id="JAEUXJ010000029">
    <property type="protein sequence ID" value="MBL6459198.1"/>
    <property type="molecule type" value="Genomic_DNA"/>
</dbReference>